<dbReference type="KEGG" id="stui:GCM10017668_01060"/>
<feature type="region of interest" description="Disordered" evidence="5">
    <location>
        <begin position="76"/>
        <end position="136"/>
    </location>
</feature>
<sequence>MVRCRLSTRPAFVSSSAELERSDRARPKAGALEGVQPNGLPVHSTRACLRPYGRLQRTTADGCALSPWHGSVFRLSDGANVRGPATSPQPAFDTGVVDGHMDIRPRREHGTQRPDEREAHEAPTQEEEEVDRGRSI</sequence>
<evidence type="ECO:0000256" key="2">
    <source>
        <dbReference type="ARBA" id="ARBA00022723"/>
    </source>
</evidence>
<dbReference type="GO" id="GO:0016705">
    <property type="term" value="F:oxidoreductase activity, acting on paired donors, with incorporation or reduction of molecular oxygen"/>
    <property type="evidence" value="ECO:0007669"/>
    <property type="project" value="UniProtKB-ARBA"/>
</dbReference>
<dbReference type="Proteomes" id="UP000516373">
    <property type="component" value="Chromosome"/>
</dbReference>
<dbReference type="GO" id="GO:0004497">
    <property type="term" value="F:monooxygenase activity"/>
    <property type="evidence" value="ECO:0007669"/>
    <property type="project" value="UniProtKB-ARBA"/>
</dbReference>
<feature type="compositionally biased region" description="Basic and acidic residues" evidence="5">
    <location>
        <begin position="99"/>
        <end position="123"/>
    </location>
</feature>
<evidence type="ECO:0000256" key="5">
    <source>
        <dbReference type="SAM" id="MobiDB-lite"/>
    </source>
</evidence>
<feature type="domain" description="Rieske" evidence="6">
    <location>
        <begin position="46"/>
        <end position="103"/>
    </location>
</feature>
<keyword evidence="3" id="KW-0408">Iron</keyword>
<evidence type="ECO:0000313" key="8">
    <source>
        <dbReference type="Proteomes" id="UP000516373"/>
    </source>
</evidence>
<evidence type="ECO:0000256" key="4">
    <source>
        <dbReference type="ARBA" id="ARBA00023014"/>
    </source>
</evidence>
<reference evidence="7 8" key="1">
    <citation type="journal article" date="2014" name="Int. J. Syst. Evol. Microbiol.">
        <title>Complete genome sequence of Corynebacterium casei LMG S-19264T (=DSM 44701T), isolated from a smear-ripened cheese.</title>
        <authorList>
            <consortium name="US DOE Joint Genome Institute (JGI-PGF)"/>
            <person name="Walter F."/>
            <person name="Albersmeier A."/>
            <person name="Kalinowski J."/>
            <person name="Ruckert C."/>
        </authorList>
    </citation>
    <scope>NUCLEOTIDE SEQUENCE [LARGE SCALE GENOMIC DNA]</scope>
    <source>
        <strain evidence="7 8">JCM 4255</strain>
    </source>
</reference>
<dbReference type="PROSITE" id="PS51296">
    <property type="entry name" value="RIESKE"/>
    <property type="match status" value="1"/>
</dbReference>
<dbReference type="Gene3D" id="2.102.10.10">
    <property type="entry name" value="Rieske [2Fe-2S] iron-sulphur domain"/>
    <property type="match status" value="1"/>
</dbReference>
<organism evidence="7 8">
    <name type="scientific">Streptomyces tuirus</name>
    <dbReference type="NCBI Taxonomy" id="68278"/>
    <lineage>
        <taxon>Bacteria</taxon>
        <taxon>Bacillati</taxon>
        <taxon>Actinomycetota</taxon>
        <taxon>Actinomycetes</taxon>
        <taxon>Kitasatosporales</taxon>
        <taxon>Streptomycetaceae</taxon>
        <taxon>Streptomyces</taxon>
    </lineage>
</organism>
<evidence type="ECO:0000256" key="3">
    <source>
        <dbReference type="ARBA" id="ARBA00023004"/>
    </source>
</evidence>
<gene>
    <name evidence="7" type="ORF">GCM10017668_01060</name>
</gene>
<keyword evidence="2" id="KW-0479">Metal-binding</keyword>
<proteinExistence type="predicted"/>
<dbReference type="AlphaFoldDB" id="A0A7G1N5E0"/>
<dbReference type="InterPro" id="IPR017941">
    <property type="entry name" value="Rieske_2Fe-2S"/>
</dbReference>
<dbReference type="GO" id="GO:0046872">
    <property type="term" value="F:metal ion binding"/>
    <property type="evidence" value="ECO:0007669"/>
    <property type="project" value="UniProtKB-KW"/>
</dbReference>
<name>A0A7G1N5E0_9ACTN</name>
<evidence type="ECO:0000313" key="7">
    <source>
        <dbReference type="EMBL" id="BCL18263.1"/>
    </source>
</evidence>
<dbReference type="GO" id="GO:0051537">
    <property type="term" value="F:2 iron, 2 sulfur cluster binding"/>
    <property type="evidence" value="ECO:0007669"/>
    <property type="project" value="UniProtKB-KW"/>
</dbReference>
<protein>
    <recommendedName>
        <fullName evidence="6">Rieske domain-containing protein</fullName>
    </recommendedName>
</protein>
<dbReference type="InterPro" id="IPR036922">
    <property type="entry name" value="Rieske_2Fe-2S_sf"/>
</dbReference>
<dbReference type="SUPFAM" id="SSF50022">
    <property type="entry name" value="ISP domain"/>
    <property type="match status" value="1"/>
</dbReference>
<evidence type="ECO:0000259" key="6">
    <source>
        <dbReference type="PROSITE" id="PS51296"/>
    </source>
</evidence>
<evidence type="ECO:0000256" key="1">
    <source>
        <dbReference type="ARBA" id="ARBA00022714"/>
    </source>
</evidence>
<keyword evidence="4" id="KW-0411">Iron-sulfur</keyword>
<keyword evidence="1" id="KW-0001">2Fe-2S</keyword>
<accession>A0A7G1N5E0</accession>
<dbReference type="EMBL" id="AP023439">
    <property type="protein sequence ID" value="BCL18263.1"/>
    <property type="molecule type" value="Genomic_DNA"/>
</dbReference>
<feature type="region of interest" description="Disordered" evidence="5">
    <location>
        <begin position="1"/>
        <end position="43"/>
    </location>
</feature>